<evidence type="ECO:0000313" key="1">
    <source>
        <dbReference type="EMBL" id="OTN83727.1"/>
    </source>
</evidence>
<organism evidence="1 2">
    <name type="scientific">Enterococcus faecium</name>
    <name type="common">Streptococcus faecium</name>
    <dbReference type="NCBI Taxonomy" id="1352"/>
    <lineage>
        <taxon>Bacteria</taxon>
        <taxon>Bacillati</taxon>
        <taxon>Bacillota</taxon>
        <taxon>Bacilli</taxon>
        <taxon>Lactobacillales</taxon>
        <taxon>Enterococcaceae</taxon>
        <taxon>Enterococcus</taxon>
    </lineage>
</organism>
<proteinExistence type="predicted"/>
<name>A0A242ARX5_ENTFC</name>
<protein>
    <submittedName>
        <fullName evidence="1">Uncharacterized protein</fullName>
    </submittedName>
</protein>
<dbReference type="EMBL" id="NGKW01000025">
    <property type="protein sequence ID" value="OTN83727.1"/>
    <property type="molecule type" value="Genomic_DNA"/>
</dbReference>
<dbReference type="AlphaFoldDB" id="A0A242ARX5"/>
<dbReference type="Proteomes" id="UP000194885">
    <property type="component" value="Unassembled WGS sequence"/>
</dbReference>
<dbReference type="RefSeq" id="WP_086324009.1">
    <property type="nucleotide sequence ID" value="NZ_NGKW01000025.1"/>
</dbReference>
<comment type="caution">
    <text evidence="1">The sequence shown here is derived from an EMBL/GenBank/DDBJ whole genome shotgun (WGS) entry which is preliminary data.</text>
</comment>
<sequence length="80" mass="9845">MIKKYYEKNELLQDFLHKYLNYVKDELLADGKVIEAQIVLSRLDSHLYLWDQTKIEMLKYQDILEYLQRIDQPMGIFFRK</sequence>
<accession>A0A242ARX5</accession>
<gene>
    <name evidence="1" type="ORF">A5810_003107</name>
</gene>
<reference evidence="1 2" key="1">
    <citation type="submission" date="2017-05" db="EMBL/GenBank/DDBJ databases">
        <title>The Genome Sequence of Enterococcus faecium 7H8_DIV0219.</title>
        <authorList>
            <consortium name="The Broad Institute Genomics Platform"/>
            <consortium name="The Broad Institute Genomic Center for Infectious Diseases"/>
            <person name="Earl A."/>
            <person name="Manson A."/>
            <person name="Schwartman J."/>
            <person name="Gilmore M."/>
            <person name="Abouelleil A."/>
            <person name="Cao P."/>
            <person name="Chapman S."/>
            <person name="Cusick C."/>
            <person name="Shea T."/>
            <person name="Young S."/>
            <person name="Neafsey D."/>
            <person name="Nusbaum C."/>
            <person name="Birren B."/>
        </authorList>
    </citation>
    <scope>NUCLEOTIDE SEQUENCE [LARGE SCALE GENOMIC DNA]</scope>
    <source>
        <strain evidence="1 2">7H8_DIV0219</strain>
    </source>
</reference>
<evidence type="ECO:0000313" key="2">
    <source>
        <dbReference type="Proteomes" id="UP000194885"/>
    </source>
</evidence>